<dbReference type="InterPro" id="IPR059032">
    <property type="entry name" value="WHD_DDX60"/>
</dbReference>
<name>A0A0D7AG23_9AGAR</name>
<evidence type="ECO:0000256" key="3">
    <source>
        <dbReference type="SAM" id="MobiDB-lite"/>
    </source>
</evidence>
<evidence type="ECO:0000313" key="5">
    <source>
        <dbReference type="EMBL" id="KIY50109.1"/>
    </source>
</evidence>
<dbReference type="InterPro" id="IPR052431">
    <property type="entry name" value="SKI2_subfamily_helicases"/>
</dbReference>
<dbReference type="SMART" id="SM00490">
    <property type="entry name" value="HELICc"/>
    <property type="match status" value="1"/>
</dbReference>
<evidence type="ECO:0000256" key="2">
    <source>
        <dbReference type="ARBA" id="ARBA00022806"/>
    </source>
</evidence>
<keyword evidence="2" id="KW-0547">Nucleotide-binding</keyword>
<dbReference type="Proteomes" id="UP000054144">
    <property type="component" value="Unassembled WGS sequence"/>
</dbReference>
<dbReference type="GO" id="GO:0004386">
    <property type="term" value="F:helicase activity"/>
    <property type="evidence" value="ECO:0007669"/>
    <property type="project" value="UniProtKB-KW"/>
</dbReference>
<dbReference type="Pfam" id="PF26076">
    <property type="entry name" value="WHD_DDX60"/>
    <property type="match status" value="1"/>
</dbReference>
<dbReference type="SUPFAM" id="SSF52540">
    <property type="entry name" value="P-loop containing nucleoside triphosphate hydrolases"/>
    <property type="match status" value="1"/>
</dbReference>
<keyword evidence="2" id="KW-0067">ATP-binding</keyword>
<dbReference type="Pfam" id="PF00271">
    <property type="entry name" value="Helicase_C"/>
    <property type="match status" value="1"/>
</dbReference>
<evidence type="ECO:0000259" key="4">
    <source>
        <dbReference type="PROSITE" id="PS51194"/>
    </source>
</evidence>
<dbReference type="PANTHER" id="PTHR44533">
    <property type="entry name" value="DEAD/H RNA HELICASE, PUTATIVE-RELATED"/>
    <property type="match status" value="1"/>
</dbReference>
<proteinExistence type="predicted"/>
<keyword evidence="6" id="KW-1185">Reference proteome</keyword>
<dbReference type="GO" id="GO:0005737">
    <property type="term" value="C:cytoplasm"/>
    <property type="evidence" value="ECO:0007669"/>
    <property type="project" value="TreeGrafter"/>
</dbReference>
<feature type="domain" description="Helicase C-terminal" evidence="4">
    <location>
        <begin position="48"/>
        <end position="193"/>
    </location>
</feature>
<keyword evidence="1" id="KW-0378">Hydrolase</keyword>
<dbReference type="InterPro" id="IPR027417">
    <property type="entry name" value="P-loop_NTPase"/>
</dbReference>
<dbReference type="GO" id="GO:0016787">
    <property type="term" value="F:hydrolase activity"/>
    <property type="evidence" value="ECO:0007669"/>
    <property type="project" value="UniProtKB-KW"/>
</dbReference>
<dbReference type="AlphaFoldDB" id="A0A0D7AG23"/>
<dbReference type="Gene3D" id="3.40.50.300">
    <property type="entry name" value="P-loop containing nucleotide triphosphate hydrolases"/>
    <property type="match status" value="1"/>
</dbReference>
<dbReference type="OrthoDB" id="2320933at2759"/>
<keyword evidence="2" id="KW-0347">Helicase</keyword>
<dbReference type="PROSITE" id="PS51194">
    <property type="entry name" value="HELICASE_CTER"/>
    <property type="match status" value="1"/>
</dbReference>
<sequence>RDLRRKASDDVEDEVQTSRTSSWEASFDPDAPSAGFTFANQKAYSRNDLQDDINTLLQFVPPLRGKLRWLVGALHRGIAVHHSGMNKNYRNLIERLFRTGFIRIMISTGTLALGINAPAKTTVFVGDSPFLTALMYRQCGGRAGRRGFDLLGNNVFYGIPYERVQRLVLSKLPTLEGAFPMTSTLTLRLFNLLHGSNNAEVATKAVASILDLPHISFTSDVGKNQLLHHIRFSIEYLRRSRLLDGSGTPMNLYAIAAHLYHTEPSNFALIALIQGGVLANICSRESRVVAKEQLMLILCHLFGRKYVSRAHASIERIQELSRRYPSRILLPPLPDIARRALQEHDCEILQTFITYASTYVAGRDNLLGPDTALPLSKHSYAGQDTPKAISLRRTLRLRAVPHTIRSSFVACSGHGDVFSSIEELSGTTRSGLHLNGHAIPLMNRFIAYGGSGLEHALNSYIYDFYMNGQVEPVESY</sequence>
<dbReference type="PANTHER" id="PTHR44533:SF4">
    <property type="entry name" value="DEAD_H RNA HELICASE, PUTATIVE-RELATED"/>
    <property type="match status" value="1"/>
</dbReference>
<feature type="non-terminal residue" evidence="5">
    <location>
        <position position="1"/>
    </location>
</feature>
<dbReference type="InterPro" id="IPR001650">
    <property type="entry name" value="Helicase_C-like"/>
</dbReference>
<protein>
    <recommendedName>
        <fullName evidence="4">Helicase C-terminal domain-containing protein</fullName>
    </recommendedName>
</protein>
<feature type="region of interest" description="Disordered" evidence="3">
    <location>
        <begin position="1"/>
        <end position="29"/>
    </location>
</feature>
<organism evidence="5 6">
    <name type="scientific">Fistulina hepatica ATCC 64428</name>
    <dbReference type="NCBI Taxonomy" id="1128425"/>
    <lineage>
        <taxon>Eukaryota</taxon>
        <taxon>Fungi</taxon>
        <taxon>Dikarya</taxon>
        <taxon>Basidiomycota</taxon>
        <taxon>Agaricomycotina</taxon>
        <taxon>Agaricomycetes</taxon>
        <taxon>Agaricomycetidae</taxon>
        <taxon>Agaricales</taxon>
        <taxon>Fistulinaceae</taxon>
        <taxon>Fistulina</taxon>
    </lineage>
</organism>
<accession>A0A0D7AG23</accession>
<gene>
    <name evidence="5" type="ORF">FISHEDRAFT_72024</name>
</gene>
<reference evidence="5 6" key="1">
    <citation type="journal article" date="2015" name="Fungal Genet. Biol.">
        <title>Evolution of novel wood decay mechanisms in Agaricales revealed by the genome sequences of Fistulina hepatica and Cylindrobasidium torrendii.</title>
        <authorList>
            <person name="Floudas D."/>
            <person name="Held B.W."/>
            <person name="Riley R."/>
            <person name="Nagy L.G."/>
            <person name="Koehler G."/>
            <person name="Ransdell A.S."/>
            <person name="Younus H."/>
            <person name="Chow J."/>
            <person name="Chiniquy J."/>
            <person name="Lipzen A."/>
            <person name="Tritt A."/>
            <person name="Sun H."/>
            <person name="Haridas S."/>
            <person name="LaButti K."/>
            <person name="Ohm R.A."/>
            <person name="Kues U."/>
            <person name="Blanchette R.A."/>
            <person name="Grigoriev I.V."/>
            <person name="Minto R.E."/>
            <person name="Hibbett D.S."/>
        </authorList>
    </citation>
    <scope>NUCLEOTIDE SEQUENCE [LARGE SCALE GENOMIC DNA]</scope>
    <source>
        <strain evidence="5 6">ATCC 64428</strain>
    </source>
</reference>
<evidence type="ECO:0000313" key="6">
    <source>
        <dbReference type="Proteomes" id="UP000054144"/>
    </source>
</evidence>
<dbReference type="EMBL" id="KN881686">
    <property type="protein sequence ID" value="KIY50109.1"/>
    <property type="molecule type" value="Genomic_DNA"/>
</dbReference>
<evidence type="ECO:0000256" key="1">
    <source>
        <dbReference type="ARBA" id="ARBA00022801"/>
    </source>
</evidence>